<feature type="chain" id="PRO_5044867985" evidence="1">
    <location>
        <begin position="24"/>
        <end position="124"/>
    </location>
</feature>
<name>A0ABD0YX14_9HEMI</name>
<reference evidence="2 3" key="1">
    <citation type="submission" date="2024-07" db="EMBL/GenBank/DDBJ databases">
        <title>Chromosome-level genome assembly of the water stick insect Ranatra chinensis (Heteroptera: Nepidae).</title>
        <authorList>
            <person name="Liu X."/>
        </authorList>
    </citation>
    <scope>NUCLEOTIDE SEQUENCE [LARGE SCALE GENOMIC DNA]</scope>
    <source>
        <strain evidence="2">Cailab_2021Rc</strain>
        <tissue evidence="2">Muscle</tissue>
    </source>
</reference>
<evidence type="ECO:0000313" key="2">
    <source>
        <dbReference type="EMBL" id="KAL1140484.1"/>
    </source>
</evidence>
<keyword evidence="1" id="KW-0732">Signal</keyword>
<accession>A0ABD0YX14</accession>
<evidence type="ECO:0000313" key="3">
    <source>
        <dbReference type="Proteomes" id="UP001558652"/>
    </source>
</evidence>
<organism evidence="2 3">
    <name type="scientific">Ranatra chinensis</name>
    <dbReference type="NCBI Taxonomy" id="642074"/>
    <lineage>
        <taxon>Eukaryota</taxon>
        <taxon>Metazoa</taxon>
        <taxon>Ecdysozoa</taxon>
        <taxon>Arthropoda</taxon>
        <taxon>Hexapoda</taxon>
        <taxon>Insecta</taxon>
        <taxon>Pterygota</taxon>
        <taxon>Neoptera</taxon>
        <taxon>Paraneoptera</taxon>
        <taxon>Hemiptera</taxon>
        <taxon>Heteroptera</taxon>
        <taxon>Panheteroptera</taxon>
        <taxon>Nepomorpha</taxon>
        <taxon>Nepidae</taxon>
        <taxon>Ranatrinae</taxon>
        <taxon>Ranatra</taxon>
    </lineage>
</organism>
<sequence>METTARWWLACILFALLGVSSRAQDSVAFNQSQSGDENFRLLVNDLAVVIAPAEALLTADLLSDLPKPKNRLVSFLIVLSLYSAPFIWERKVQTAIALNELAVQTTSRLTISVRNILAVIGYLP</sequence>
<feature type="signal peptide" evidence="1">
    <location>
        <begin position="1"/>
        <end position="23"/>
    </location>
</feature>
<keyword evidence="3" id="KW-1185">Reference proteome</keyword>
<evidence type="ECO:0000256" key="1">
    <source>
        <dbReference type="SAM" id="SignalP"/>
    </source>
</evidence>
<gene>
    <name evidence="2" type="ORF">AAG570_000416</name>
</gene>
<protein>
    <submittedName>
        <fullName evidence="2">Uncharacterized protein</fullName>
    </submittedName>
</protein>
<comment type="caution">
    <text evidence="2">The sequence shown here is derived from an EMBL/GenBank/DDBJ whole genome shotgun (WGS) entry which is preliminary data.</text>
</comment>
<dbReference type="Proteomes" id="UP001558652">
    <property type="component" value="Unassembled WGS sequence"/>
</dbReference>
<proteinExistence type="predicted"/>
<dbReference type="EMBL" id="JBFDAA010000001">
    <property type="protein sequence ID" value="KAL1140484.1"/>
    <property type="molecule type" value="Genomic_DNA"/>
</dbReference>
<dbReference type="AlphaFoldDB" id="A0ABD0YX14"/>